<name>A0A372LGR1_9BACI</name>
<dbReference type="GO" id="GO:0046210">
    <property type="term" value="P:nitric oxide catabolic process"/>
    <property type="evidence" value="ECO:0007669"/>
    <property type="project" value="TreeGrafter"/>
</dbReference>
<evidence type="ECO:0000256" key="1">
    <source>
        <dbReference type="ARBA" id="ARBA00001970"/>
    </source>
</evidence>
<dbReference type="InterPro" id="IPR001433">
    <property type="entry name" value="OxRdtase_FAD/NAD-bd"/>
</dbReference>
<dbReference type="SUPFAM" id="SSF52343">
    <property type="entry name" value="Ferredoxin reductase-like, C-terminal NADP-linked domain"/>
    <property type="match status" value="1"/>
</dbReference>
<dbReference type="PANTHER" id="PTHR43396">
    <property type="entry name" value="FLAVOHEMOPROTEIN"/>
    <property type="match status" value="1"/>
</dbReference>
<keyword evidence="9" id="KW-0274">FAD</keyword>
<dbReference type="InterPro" id="IPR008333">
    <property type="entry name" value="Cbr1-like_FAD-bd_dom"/>
</dbReference>
<evidence type="ECO:0000256" key="14">
    <source>
        <dbReference type="ARBA" id="ARBA00048649"/>
    </source>
</evidence>
<dbReference type="InterPro" id="IPR001709">
    <property type="entry name" value="Flavoprot_Pyr_Nucl_cyt_Rdtase"/>
</dbReference>
<dbReference type="EC" id="1.14.12.17" evidence="4"/>
<dbReference type="PANTHER" id="PTHR43396:SF3">
    <property type="entry name" value="FLAVOHEMOPROTEIN"/>
    <property type="match status" value="1"/>
</dbReference>
<dbReference type="PROSITE" id="PS51384">
    <property type="entry name" value="FAD_FR"/>
    <property type="match status" value="1"/>
</dbReference>
<dbReference type="Gene3D" id="3.40.50.80">
    <property type="entry name" value="Nucleotide-binding domain of ferredoxin-NADP reductase (FNR) module"/>
    <property type="match status" value="1"/>
</dbReference>
<dbReference type="Gene3D" id="2.40.30.10">
    <property type="entry name" value="Translation factors"/>
    <property type="match status" value="1"/>
</dbReference>
<keyword evidence="10" id="KW-0521">NADP</keyword>
<dbReference type="SUPFAM" id="SSF63380">
    <property type="entry name" value="Riboflavin synthase domain-like"/>
    <property type="match status" value="1"/>
</dbReference>
<evidence type="ECO:0000256" key="10">
    <source>
        <dbReference type="ARBA" id="ARBA00022857"/>
    </source>
</evidence>
<keyword evidence="6" id="KW-0813">Transport</keyword>
<evidence type="ECO:0000256" key="2">
    <source>
        <dbReference type="ARBA" id="ARBA00001974"/>
    </source>
</evidence>
<dbReference type="GO" id="GO:0071949">
    <property type="term" value="F:FAD binding"/>
    <property type="evidence" value="ECO:0007669"/>
    <property type="project" value="TreeGrafter"/>
</dbReference>
<evidence type="ECO:0000256" key="3">
    <source>
        <dbReference type="ARBA" id="ARBA00006401"/>
    </source>
</evidence>
<gene>
    <name evidence="17" type="ORF">D0466_06200</name>
</gene>
<keyword evidence="11" id="KW-0560">Oxidoreductase</keyword>
<evidence type="ECO:0000256" key="4">
    <source>
        <dbReference type="ARBA" id="ARBA00012229"/>
    </source>
</evidence>
<keyword evidence="7" id="KW-0285">Flavoprotein</keyword>
<dbReference type="InterPro" id="IPR017927">
    <property type="entry name" value="FAD-bd_FR_type"/>
</dbReference>
<comment type="cofactor">
    <cofactor evidence="1">
        <name>heme b</name>
        <dbReference type="ChEBI" id="CHEBI:60344"/>
    </cofactor>
</comment>
<comment type="catalytic activity">
    <reaction evidence="14">
        <text>2 nitric oxide + NADH + 2 O2 = 2 nitrate + NAD(+) + H(+)</text>
        <dbReference type="Rhea" id="RHEA:19469"/>
        <dbReference type="ChEBI" id="CHEBI:15378"/>
        <dbReference type="ChEBI" id="CHEBI:15379"/>
        <dbReference type="ChEBI" id="CHEBI:16480"/>
        <dbReference type="ChEBI" id="CHEBI:17632"/>
        <dbReference type="ChEBI" id="CHEBI:57540"/>
        <dbReference type="ChEBI" id="CHEBI:57945"/>
        <dbReference type="EC" id="1.14.12.17"/>
    </reaction>
</comment>
<dbReference type="AlphaFoldDB" id="A0A372LGR1"/>
<sequence length="233" mass="26005">MLNTTKDTPVPLFEPGQYITIRLQIPGEEYLFNRQYSLSVAPGKEYFRISVKREADGTSPDGKVSNYLHDHINAGDILEVTAPAGVFILDTKKQTPIVFISGGVGITPFISMASAIAEVQPVRQVQFIHAARNGRVQAFKNELKTLKGALQNFELYYVYEQPAEQDHKDEFFAKEGFIDSEWLNEHITGSEADYYVCGPVPFLRTIVGSLKKFGVDDAQINYEFFGPAASLEA</sequence>
<dbReference type="InterPro" id="IPR039261">
    <property type="entry name" value="FNR_nucleotide-bd"/>
</dbReference>
<feature type="domain" description="FAD-binding FR-type" evidence="16">
    <location>
        <begin position="1"/>
        <end position="90"/>
    </location>
</feature>
<dbReference type="InterPro" id="IPR017938">
    <property type="entry name" value="Riboflavin_synthase-like_b-brl"/>
</dbReference>
<dbReference type="Proteomes" id="UP000262939">
    <property type="component" value="Unassembled WGS sequence"/>
</dbReference>
<dbReference type="Pfam" id="PF00175">
    <property type="entry name" value="NAD_binding_1"/>
    <property type="match status" value="1"/>
</dbReference>
<protein>
    <recommendedName>
        <fullName evidence="4">nitric oxide dioxygenase</fullName>
        <ecNumber evidence="4">1.14.12.17</ecNumber>
    </recommendedName>
</protein>
<comment type="caution">
    <text evidence="17">The sequence shown here is derived from an EMBL/GenBank/DDBJ whole genome shotgun (WGS) entry which is preliminary data.</text>
</comment>
<keyword evidence="12" id="KW-0408">Iron</keyword>
<keyword evidence="5" id="KW-0349">Heme</keyword>
<evidence type="ECO:0000256" key="12">
    <source>
        <dbReference type="ARBA" id="ARBA00023004"/>
    </source>
</evidence>
<evidence type="ECO:0000256" key="15">
    <source>
        <dbReference type="ARBA" id="ARBA00049433"/>
    </source>
</evidence>
<proteinExistence type="inferred from homology"/>
<dbReference type="PRINTS" id="PR00410">
    <property type="entry name" value="PHEHYDRXLASE"/>
</dbReference>
<accession>A0A372LGR1</accession>
<reference evidence="17 18" key="1">
    <citation type="submission" date="2018-08" db="EMBL/GenBank/DDBJ databases">
        <title>Bacillus chawlae sp. nov., Bacillus glennii sp. nov., and Bacillus saganii sp. nov. Isolated from the Vehicle Assembly Building at Kennedy Space Center where the Viking Spacecraft were Assembled.</title>
        <authorList>
            <person name="Seuylemezian A."/>
            <person name="Vaishampayan P."/>
        </authorList>
    </citation>
    <scope>NUCLEOTIDE SEQUENCE [LARGE SCALE GENOMIC DNA]</scope>
    <source>
        <strain evidence="17 18">V44-8</strain>
    </source>
</reference>
<comment type="similarity">
    <text evidence="3">In the C-terminal section; belongs to the flavoprotein pyridine nucleotide cytochrome reductase family.</text>
</comment>
<keyword evidence="6" id="KW-0561">Oxygen transport</keyword>
<evidence type="ECO:0000313" key="17">
    <source>
        <dbReference type="EMBL" id="RFU65477.1"/>
    </source>
</evidence>
<dbReference type="EMBL" id="QVTD01000003">
    <property type="protein sequence ID" value="RFU65477.1"/>
    <property type="molecule type" value="Genomic_DNA"/>
</dbReference>
<dbReference type="GO" id="GO:0005344">
    <property type="term" value="F:oxygen carrier activity"/>
    <property type="evidence" value="ECO:0007669"/>
    <property type="project" value="UniProtKB-KW"/>
</dbReference>
<evidence type="ECO:0000256" key="6">
    <source>
        <dbReference type="ARBA" id="ARBA00022621"/>
    </source>
</evidence>
<evidence type="ECO:0000256" key="7">
    <source>
        <dbReference type="ARBA" id="ARBA00022630"/>
    </source>
</evidence>
<dbReference type="GO" id="GO:0046872">
    <property type="term" value="F:metal ion binding"/>
    <property type="evidence" value="ECO:0007669"/>
    <property type="project" value="UniProtKB-KW"/>
</dbReference>
<dbReference type="OrthoDB" id="9801223at2"/>
<dbReference type="Pfam" id="PF00970">
    <property type="entry name" value="FAD_binding_6"/>
    <property type="match status" value="1"/>
</dbReference>
<evidence type="ECO:0000259" key="16">
    <source>
        <dbReference type="PROSITE" id="PS51384"/>
    </source>
</evidence>
<dbReference type="FunFam" id="3.40.50.80:FF:000010">
    <property type="entry name" value="Flavohemoprotein"/>
    <property type="match status" value="1"/>
</dbReference>
<keyword evidence="13" id="KW-0520">NAD</keyword>
<evidence type="ECO:0000313" key="18">
    <source>
        <dbReference type="Proteomes" id="UP000262939"/>
    </source>
</evidence>
<comment type="catalytic activity">
    <reaction evidence="15">
        <text>2 nitric oxide + NADPH + 2 O2 = 2 nitrate + NADP(+) + H(+)</text>
        <dbReference type="Rhea" id="RHEA:19465"/>
        <dbReference type="ChEBI" id="CHEBI:15378"/>
        <dbReference type="ChEBI" id="CHEBI:15379"/>
        <dbReference type="ChEBI" id="CHEBI:16480"/>
        <dbReference type="ChEBI" id="CHEBI:17632"/>
        <dbReference type="ChEBI" id="CHEBI:57783"/>
        <dbReference type="ChEBI" id="CHEBI:58349"/>
        <dbReference type="EC" id="1.14.12.17"/>
    </reaction>
</comment>
<dbReference type="GO" id="GO:0071500">
    <property type="term" value="P:cellular response to nitrosative stress"/>
    <property type="evidence" value="ECO:0007669"/>
    <property type="project" value="TreeGrafter"/>
</dbReference>
<dbReference type="GO" id="GO:0008941">
    <property type="term" value="F:nitric oxide dioxygenase NAD(P)H activity"/>
    <property type="evidence" value="ECO:0007669"/>
    <property type="project" value="UniProtKB-EC"/>
</dbReference>
<dbReference type="RefSeq" id="WP_117321652.1">
    <property type="nucleotide sequence ID" value="NZ_QVTD01000003.1"/>
</dbReference>
<comment type="cofactor">
    <cofactor evidence="2">
        <name>FAD</name>
        <dbReference type="ChEBI" id="CHEBI:57692"/>
    </cofactor>
</comment>
<dbReference type="CDD" id="cd06184">
    <property type="entry name" value="flavohem_like_fad_nad_binding"/>
    <property type="match status" value="1"/>
</dbReference>
<evidence type="ECO:0000256" key="11">
    <source>
        <dbReference type="ARBA" id="ARBA00023002"/>
    </source>
</evidence>
<evidence type="ECO:0000256" key="5">
    <source>
        <dbReference type="ARBA" id="ARBA00022617"/>
    </source>
</evidence>
<evidence type="ECO:0000256" key="9">
    <source>
        <dbReference type="ARBA" id="ARBA00022827"/>
    </source>
</evidence>
<keyword evidence="18" id="KW-1185">Reference proteome</keyword>
<organism evidence="17 18">
    <name type="scientific">Peribacillus glennii</name>
    <dbReference type="NCBI Taxonomy" id="2303991"/>
    <lineage>
        <taxon>Bacteria</taxon>
        <taxon>Bacillati</taxon>
        <taxon>Bacillota</taxon>
        <taxon>Bacilli</taxon>
        <taxon>Bacillales</taxon>
        <taxon>Bacillaceae</taxon>
        <taxon>Peribacillus</taxon>
    </lineage>
</organism>
<keyword evidence="8" id="KW-0479">Metal-binding</keyword>
<evidence type="ECO:0000256" key="13">
    <source>
        <dbReference type="ARBA" id="ARBA00023027"/>
    </source>
</evidence>
<dbReference type="PRINTS" id="PR00371">
    <property type="entry name" value="FPNCR"/>
</dbReference>
<evidence type="ECO:0000256" key="8">
    <source>
        <dbReference type="ARBA" id="ARBA00022723"/>
    </source>
</evidence>